<name>A0ABN2TRL9_9ACTN</name>
<keyword evidence="4" id="KW-1185">Reference proteome</keyword>
<feature type="compositionally biased region" description="Low complexity" evidence="1">
    <location>
        <begin position="12"/>
        <end position="22"/>
    </location>
</feature>
<feature type="region of interest" description="Disordered" evidence="1">
    <location>
        <begin position="1"/>
        <end position="22"/>
    </location>
</feature>
<dbReference type="InterPro" id="IPR016097">
    <property type="entry name" value="DUF695"/>
</dbReference>
<dbReference type="EMBL" id="BAAAQN010000004">
    <property type="protein sequence ID" value="GAA2016682.1"/>
    <property type="molecule type" value="Genomic_DNA"/>
</dbReference>
<organism evidence="3 4">
    <name type="scientific">Catenulispora yoronensis</name>
    <dbReference type="NCBI Taxonomy" id="450799"/>
    <lineage>
        <taxon>Bacteria</taxon>
        <taxon>Bacillati</taxon>
        <taxon>Actinomycetota</taxon>
        <taxon>Actinomycetes</taxon>
        <taxon>Catenulisporales</taxon>
        <taxon>Catenulisporaceae</taxon>
        <taxon>Catenulispora</taxon>
    </lineage>
</organism>
<feature type="region of interest" description="Disordered" evidence="1">
    <location>
        <begin position="70"/>
        <end position="94"/>
    </location>
</feature>
<evidence type="ECO:0000256" key="1">
    <source>
        <dbReference type="SAM" id="MobiDB-lite"/>
    </source>
</evidence>
<sequence>MRWPGAKKKTETPAAATSQQAQAQARAIDDFWTWWADTRPAIQAALADGDSGTHGTALTEAVRRIHPGLQWELSRRRDGSQSSSQGPDVFELTVTPGGHAEARSAAARWLLAAPPDTDGWQFHATRQPDPAALSRRLVHGPAETGIVLARTTVTITQDEQVPRLHLTVRNEQFEDLDDATAAAYLALDWALGEADVQRWIGNVTATAKPADRTGDRATDRTGENNTVPIAELPAAVAAFAEKHPRAYALVSAQVRGMPLTAIIQTPISPVDHPLLDDHIAVTVPYTTMNASRLQTGQSAQRMNDFDQALADLVGPDGQLLVAVSCDGQRVFHYYTDPHTDVAARIGAWQHGWPEGTVTIHTEHDPAWSAVQPFLF</sequence>
<proteinExistence type="predicted"/>
<dbReference type="RefSeq" id="WP_344664329.1">
    <property type="nucleotide sequence ID" value="NZ_BAAAQN010000004.1"/>
</dbReference>
<accession>A0ABN2TRL9</accession>
<evidence type="ECO:0000313" key="4">
    <source>
        <dbReference type="Proteomes" id="UP001500751"/>
    </source>
</evidence>
<feature type="domain" description="DUF695" evidence="2">
    <location>
        <begin position="275"/>
        <end position="374"/>
    </location>
</feature>
<evidence type="ECO:0000259" key="2">
    <source>
        <dbReference type="Pfam" id="PF05117"/>
    </source>
</evidence>
<evidence type="ECO:0000313" key="3">
    <source>
        <dbReference type="EMBL" id="GAA2016682.1"/>
    </source>
</evidence>
<dbReference type="Proteomes" id="UP001500751">
    <property type="component" value="Unassembled WGS sequence"/>
</dbReference>
<reference evidence="3 4" key="1">
    <citation type="journal article" date="2019" name="Int. J. Syst. Evol. Microbiol.">
        <title>The Global Catalogue of Microorganisms (GCM) 10K type strain sequencing project: providing services to taxonomists for standard genome sequencing and annotation.</title>
        <authorList>
            <consortium name="The Broad Institute Genomics Platform"/>
            <consortium name="The Broad Institute Genome Sequencing Center for Infectious Disease"/>
            <person name="Wu L."/>
            <person name="Ma J."/>
        </authorList>
    </citation>
    <scope>NUCLEOTIDE SEQUENCE [LARGE SCALE GENOMIC DNA]</scope>
    <source>
        <strain evidence="3 4">JCM 16014</strain>
    </source>
</reference>
<comment type="caution">
    <text evidence="3">The sequence shown here is derived from an EMBL/GenBank/DDBJ whole genome shotgun (WGS) entry which is preliminary data.</text>
</comment>
<dbReference type="Pfam" id="PF05117">
    <property type="entry name" value="DUF695"/>
    <property type="match status" value="1"/>
</dbReference>
<protein>
    <recommendedName>
        <fullName evidence="2">DUF695 domain-containing protein</fullName>
    </recommendedName>
</protein>
<gene>
    <name evidence="3" type="ORF">GCM10009839_10440</name>
</gene>